<accession>A0A4R1IBH7</accession>
<feature type="signal peptide" evidence="1">
    <location>
        <begin position="1"/>
        <end position="31"/>
    </location>
</feature>
<reference evidence="2 3" key="1">
    <citation type="submission" date="2019-03" db="EMBL/GenBank/DDBJ databases">
        <title>Genomic Encyclopedia of Type Strains, Phase IV (KMG-IV): sequencing the most valuable type-strain genomes for metagenomic binning, comparative biology and taxonomic classification.</title>
        <authorList>
            <person name="Goeker M."/>
        </authorList>
    </citation>
    <scope>NUCLEOTIDE SEQUENCE [LARGE SCALE GENOMIC DNA]</scope>
    <source>
        <strain evidence="2 3">DSM 101</strain>
    </source>
</reference>
<proteinExistence type="predicted"/>
<evidence type="ECO:0000256" key="1">
    <source>
        <dbReference type="SAM" id="SignalP"/>
    </source>
</evidence>
<comment type="caution">
    <text evidence="2">The sequence shown here is derived from an EMBL/GenBank/DDBJ whole genome shotgun (WGS) entry which is preliminary data.</text>
</comment>
<sequence length="177" mass="19419">MSLGIAPLSFGRLAGVALALAATLLPGDARAATRVTFTAPQNYRDGNLAWGPVDQRLTLEGLQRLIQRLAAKRLPTGTDLDIAVIDLDLAGAINPLRSRTGELRVMRQNTWPSMTLRYTLRRGGKVIARGEDTLRAMNYLMDPVAVRSTEPLRFEKAMLDDWFLSRFASLSAKPPAS</sequence>
<dbReference type="OrthoDB" id="7375703at2"/>
<dbReference type="EMBL" id="SMFY01000001">
    <property type="protein sequence ID" value="TCK30419.1"/>
    <property type="molecule type" value="Genomic_DNA"/>
</dbReference>
<gene>
    <name evidence="2" type="ORF">EV667_0509</name>
</gene>
<dbReference type="Proteomes" id="UP000295030">
    <property type="component" value="Unassembled WGS sequence"/>
</dbReference>
<keyword evidence="1" id="KW-0732">Signal</keyword>
<dbReference type="AlphaFoldDB" id="A0A4R1IBH7"/>
<dbReference type="Pfam" id="PF11454">
    <property type="entry name" value="DUF3016"/>
    <property type="match status" value="1"/>
</dbReference>
<feature type="chain" id="PRO_5021022662" evidence="1">
    <location>
        <begin position="32"/>
        <end position="177"/>
    </location>
</feature>
<evidence type="ECO:0000313" key="3">
    <source>
        <dbReference type="Proteomes" id="UP000295030"/>
    </source>
</evidence>
<dbReference type="InterPro" id="IPR021557">
    <property type="entry name" value="DUF3016"/>
</dbReference>
<dbReference type="RefSeq" id="WP_131833755.1">
    <property type="nucleotide sequence ID" value="NZ_SMFY01000001.1"/>
</dbReference>
<keyword evidence="3" id="KW-1185">Reference proteome</keyword>
<protein>
    <submittedName>
        <fullName evidence="2">DUF3016 family protein</fullName>
    </submittedName>
</protein>
<organism evidence="2 3">
    <name type="scientific">Ancylobacter aquaticus</name>
    <dbReference type="NCBI Taxonomy" id="100"/>
    <lineage>
        <taxon>Bacteria</taxon>
        <taxon>Pseudomonadati</taxon>
        <taxon>Pseudomonadota</taxon>
        <taxon>Alphaproteobacteria</taxon>
        <taxon>Hyphomicrobiales</taxon>
        <taxon>Xanthobacteraceae</taxon>
        <taxon>Ancylobacter</taxon>
    </lineage>
</organism>
<evidence type="ECO:0000313" key="2">
    <source>
        <dbReference type="EMBL" id="TCK30419.1"/>
    </source>
</evidence>
<name>A0A4R1IBH7_ANCAQ</name>